<dbReference type="AlphaFoldDB" id="A0A831RSU7"/>
<reference evidence="6" key="1">
    <citation type="journal article" date="2020" name="mSystems">
        <title>Genome- and Community-Level Interaction Insights into Carbon Utilization and Element Cycling Functions of Hydrothermarchaeota in Hydrothermal Sediment.</title>
        <authorList>
            <person name="Zhou Z."/>
            <person name="Liu Y."/>
            <person name="Xu W."/>
            <person name="Pan J."/>
            <person name="Luo Z.H."/>
            <person name="Li M."/>
        </authorList>
    </citation>
    <scope>NUCLEOTIDE SEQUENCE [LARGE SCALE GENOMIC DNA]</scope>
    <source>
        <strain evidence="6">HyVt-458</strain>
    </source>
</reference>
<protein>
    <submittedName>
        <fullName evidence="6">CvpA family protein</fullName>
    </submittedName>
</protein>
<comment type="caution">
    <text evidence="6">The sequence shown here is derived from an EMBL/GenBank/DDBJ whole genome shotgun (WGS) entry which is preliminary data.</text>
</comment>
<evidence type="ECO:0000256" key="2">
    <source>
        <dbReference type="ARBA" id="ARBA00022692"/>
    </source>
</evidence>
<dbReference type="Proteomes" id="UP000886339">
    <property type="component" value="Unassembled WGS sequence"/>
</dbReference>
<feature type="transmembrane region" description="Helical" evidence="5">
    <location>
        <begin position="70"/>
        <end position="93"/>
    </location>
</feature>
<evidence type="ECO:0000256" key="1">
    <source>
        <dbReference type="ARBA" id="ARBA00004141"/>
    </source>
</evidence>
<keyword evidence="4 5" id="KW-0472">Membrane</keyword>
<evidence type="ECO:0000256" key="5">
    <source>
        <dbReference type="SAM" id="Phobius"/>
    </source>
</evidence>
<name>A0A831RSU7_9GAMM</name>
<sequence length="192" mass="21290">MADTQLIWIDFIILGIILVSALISLVRGFVREAFSLAVWVLAFWISWTFFRDLSLRMESIITTPSVRLGVAFVILMILSLTVGGLLNYLVIRLINSTGLSGSDRFIGMIFGIARGVLFMAILVLLAGLTPLPQDPWWQQSVLIPYFQELALWLKDLLPPEVAEKFQFLTSELPALPVPESLPPAPAVVPPGQ</sequence>
<dbReference type="EMBL" id="DRLF01000223">
    <property type="protein sequence ID" value="HEC06446.1"/>
    <property type="molecule type" value="Genomic_DNA"/>
</dbReference>
<dbReference type="PANTHER" id="PTHR36926">
    <property type="entry name" value="COLICIN V PRODUCTION PROTEIN"/>
    <property type="match status" value="1"/>
</dbReference>
<feature type="transmembrane region" description="Helical" evidence="5">
    <location>
        <begin position="33"/>
        <end position="50"/>
    </location>
</feature>
<dbReference type="InterPro" id="IPR052719">
    <property type="entry name" value="CvpA-like"/>
</dbReference>
<dbReference type="GO" id="GO:0016020">
    <property type="term" value="C:membrane"/>
    <property type="evidence" value="ECO:0007669"/>
    <property type="project" value="UniProtKB-SubCell"/>
</dbReference>
<dbReference type="GO" id="GO:0009403">
    <property type="term" value="P:toxin biosynthetic process"/>
    <property type="evidence" value="ECO:0007669"/>
    <property type="project" value="InterPro"/>
</dbReference>
<comment type="subcellular location">
    <subcellularLocation>
        <location evidence="1">Membrane</location>
        <topology evidence="1">Multi-pass membrane protein</topology>
    </subcellularLocation>
</comment>
<organism evidence="6">
    <name type="scientific">Thiolapillus brandeum</name>
    <dbReference type="NCBI Taxonomy" id="1076588"/>
    <lineage>
        <taxon>Bacteria</taxon>
        <taxon>Pseudomonadati</taxon>
        <taxon>Pseudomonadota</taxon>
        <taxon>Gammaproteobacteria</taxon>
        <taxon>Chromatiales</taxon>
        <taxon>Sedimenticolaceae</taxon>
        <taxon>Thiolapillus</taxon>
    </lineage>
</organism>
<feature type="transmembrane region" description="Helical" evidence="5">
    <location>
        <begin position="105"/>
        <end position="128"/>
    </location>
</feature>
<evidence type="ECO:0000256" key="4">
    <source>
        <dbReference type="ARBA" id="ARBA00023136"/>
    </source>
</evidence>
<keyword evidence="2 5" id="KW-0812">Transmembrane</keyword>
<accession>A0A831RSU7</accession>
<feature type="transmembrane region" description="Helical" evidence="5">
    <location>
        <begin position="6"/>
        <end position="26"/>
    </location>
</feature>
<evidence type="ECO:0000256" key="3">
    <source>
        <dbReference type="ARBA" id="ARBA00022989"/>
    </source>
</evidence>
<dbReference type="Pfam" id="PF02674">
    <property type="entry name" value="Colicin_V"/>
    <property type="match status" value="1"/>
</dbReference>
<dbReference type="PANTHER" id="PTHR36926:SF1">
    <property type="entry name" value="COLICIN V PRODUCTION PROTEIN"/>
    <property type="match status" value="1"/>
</dbReference>
<keyword evidence="3 5" id="KW-1133">Transmembrane helix</keyword>
<dbReference type="InterPro" id="IPR003825">
    <property type="entry name" value="Colicin-V_CvpA"/>
</dbReference>
<evidence type="ECO:0000313" key="6">
    <source>
        <dbReference type="EMBL" id="HEC06446.1"/>
    </source>
</evidence>
<proteinExistence type="predicted"/>
<gene>
    <name evidence="6" type="ORF">ENJ12_06325</name>
</gene>